<evidence type="ECO:0000256" key="4">
    <source>
        <dbReference type="ARBA" id="ARBA00022676"/>
    </source>
</evidence>
<dbReference type="GO" id="GO:0085029">
    <property type="term" value="P:extracellular matrix assembly"/>
    <property type="evidence" value="ECO:0007669"/>
    <property type="project" value="TreeGrafter"/>
</dbReference>
<evidence type="ECO:0000313" key="10">
    <source>
        <dbReference type="Proteomes" id="UP000799772"/>
    </source>
</evidence>
<keyword evidence="10" id="KW-1185">Reference proteome</keyword>
<proteinExistence type="inferred from homology"/>
<evidence type="ECO:0000256" key="6">
    <source>
        <dbReference type="ARBA" id="ARBA00023136"/>
    </source>
</evidence>
<dbReference type="OrthoDB" id="9876900at2759"/>
<feature type="domain" description="Glycosyltransferase 2-like" evidence="8">
    <location>
        <begin position="181"/>
        <end position="379"/>
    </location>
</feature>
<keyword evidence="6 7" id="KW-0472">Membrane</keyword>
<dbReference type="EMBL" id="ML978135">
    <property type="protein sequence ID" value="KAF2094305.1"/>
    <property type="molecule type" value="Genomic_DNA"/>
</dbReference>
<keyword evidence="4" id="KW-0328">Glycosyltransferase</keyword>
<dbReference type="SUPFAM" id="SSF53448">
    <property type="entry name" value="Nucleotide-diphospho-sugar transferases"/>
    <property type="match status" value="1"/>
</dbReference>
<evidence type="ECO:0000313" key="9">
    <source>
        <dbReference type="EMBL" id="KAF2094305.1"/>
    </source>
</evidence>
<protein>
    <recommendedName>
        <fullName evidence="8">Glycosyltransferase 2-like domain-containing protein</fullName>
    </recommendedName>
</protein>
<name>A0A9P4I7U4_9PEZI</name>
<comment type="subcellular location">
    <subcellularLocation>
        <location evidence="1">Cell membrane</location>
    </subcellularLocation>
</comment>
<gene>
    <name evidence="9" type="ORF">NA57DRAFT_60935</name>
</gene>
<dbReference type="GO" id="GO:0005886">
    <property type="term" value="C:plasma membrane"/>
    <property type="evidence" value="ECO:0007669"/>
    <property type="project" value="UniProtKB-SubCell"/>
</dbReference>
<evidence type="ECO:0000256" key="3">
    <source>
        <dbReference type="ARBA" id="ARBA00022475"/>
    </source>
</evidence>
<accession>A0A9P4I7U4</accession>
<dbReference type="PANTHER" id="PTHR22913">
    <property type="entry name" value="HYALURONAN SYNTHASE"/>
    <property type="match status" value="1"/>
</dbReference>
<dbReference type="Pfam" id="PF13632">
    <property type="entry name" value="Glyco_trans_2_3"/>
    <property type="match status" value="1"/>
</dbReference>
<feature type="transmembrane region" description="Helical" evidence="7">
    <location>
        <begin position="458"/>
        <end position="480"/>
    </location>
</feature>
<keyword evidence="5" id="KW-0808">Transferase</keyword>
<keyword evidence="7" id="KW-0812">Transmembrane</keyword>
<dbReference type="InterPro" id="IPR029044">
    <property type="entry name" value="Nucleotide-diphossugar_trans"/>
</dbReference>
<feature type="transmembrane region" description="Helical" evidence="7">
    <location>
        <begin position="348"/>
        <end position="371"/>
    </location>
</feature>
<comment type="caution">
    <text evidence="9">The sequence shown here is derived from an EMBL/GenBank/DDBJ whole genome shotgun (WGS) entry which is preliminary data.</text>
</comment>
<evidence type="ECO:0000259" key="8">
    <source>
        <dbReference type="Pfam" id="PF13632"/>
    </source>
</evidence>
<organism evidence="9 10">
    <name type="scientific">Rhizodiscina lignyota</name>
    <dbReference type="NCBI Taxonomy" id="1504668"/>
    <lineage>
        <taxon>Eukaryota</taxon>
        <taxon>Fungi</taxon>
        <taxon>Dikarya</taxon>
        <taxon>Ascomycota</taxon>
        <taxon>Pezizomycotina</taxon>
        <taxon>Dothideomycetes</taxon>
        <taxon>Pleosporomycetidae</taxon>
        <taxon>Aulographales</taxon>
        <taxon>Rhizodiscinaceae</taxon>
        <taxon>Rhizodiscina</taxon>
    </lineage>
</organism>
<dbReference type="InterPro" id="IPR001173">
    <property type="entry name" value="Glyco_trans_2-like"/>
</dbReference>
<dbReference type="GO" id="GO:0050501">
    <property type="term" value="F:hyaluronan synthase activity"/>
    <property type="evidence" value="ECO:0007669"/>
    <property type="project" value="TreeGrafter"/>
</dbReference>
<comment type="similarity">
    <text evidence="2">Belongs to the NodC/HAS family.</text>
</comment>
<dbReference type="GO" id="GO:0030213">
    <property type="term" value="P:hyaluronan biosynthetic process"/>
    <property type="evidence" value="ECO:0007669"/>
    <property type="project" value="TreeGrafter"/>
</dbReference>
<dbReference type="PANTHER" id="PTHR22913:SF12">
    <property type="entry name" value="MANNURONAN SYNTHASE"/>
    <property type="match status" value="1"/>
</dbReference>
<dbReference type="Gene3D" id="3.90.550.10">
    <property type="entry name" value="Spore Coat Polysaccharide Biosynthesis Protein SpsA, Chain A"/>
    <property type="match status" value="1"/>
</dbReference>
<keyword evidence="3" id="KW-1003">Cell membrane</keyword>
<reference evidence="9" key="1">
    <citation type="journal article" date="2020" name="Stud. Mycol.">
        <title>101 Dothideomycetes genomes: a test case for predicting lifestyles and emergence of pathogens.</title>
        <authorList>
            <person name="Haridas S."/>
            <person name="Albert R."/>
            <person name="Binder M."/>
            <person name="Bloem J."/>
            <person name="Labutti K."/>
            <person name="Salamov A."/>
            <person name="Andreopoulos B."/>
            <person name="Baker S."/>
            <person name="Barry K."/>
            <person name="Bills G."/>
            <person name="Bluhm B."/>
            <person name="Cannon C."/>
            <person name="Castanera R."/>
            <person name="Culley D."/>
            <person name="Daum C."/>
            <person name="Ezra D."/>
            <person name="Gonzalez J."/>
            <person name="Henrissat B."/>
            <person name="Kuo A."/>
            <person name="Liang C."/>
            <person name="Lipzen A."/>
            <person name="Lutzoni F."/>
            <person name="Magnuson J."/>
            <person name="Mondo S."/>
            <person name="Nolan M."/>
            <person name="Ohm R."/>
            <person name="Pangilinan J."/>
            <person name="Park H.-J."/>
            <person name="Ramirez L."/>
            <person name="Alfaro M."/>
            <person name="Sun H."/>
            <person name="Tritt A."/>
            <person name="Yoshinaga Y."/>
            <person name="Zwiers L.-H."/>
            <person name="Turgeon B."/>
            <person name="Goodwin S."/>
            <person name="Spatafora J."/>
            <person name="Crous P."/>
            <person name="Grigoriev I."/>
        </authorList>
    </citation>
    <scope>NUCLEOTIDE SEQUENCE</scope>
    <source>
        <strain evidence="9">CBS 133067</strain>
    </source>
</reference>
<keyword evidence="7" id="KW-1133">Transmembrane helix</keyword>
<dbReference type="Proteomes" id="UP000799772">
    <property type="component" value="Unassembled WGS sequence"/>
</dbReference>
<evidence type="ECO:0000256" key="1">
    <source>
        <dbReference type="ARBA" id="ARBA00004236"/>
    </source>
</evidence>
<evidence type="ECO:0000256" key="2">
    <source>
        <dbReference type="ARBA" id="ARBA00006782"/>
    </source>
</evidence>
<evidence type="ECO:0000256" key="5">
    <source>
        <dbReference type="ARBA" id="ARBA00022679"/>
    </source>
</evidence>
<dbReference type="AlphaFoldDB" id="A0A9P4I7U4"/>
<evidence type="ECO:0000256" key="7">
    <source>
        <dbReference type="SAM" id="Phobius"/>
    </source>
</evidence>
<feature type="transmembrane region" description="Helical" evidence="7">
    <location>
        <begin position="486"/>
        <end position="504"/>
    </location>
</feature>
<sequence length="505" mass="56754">MGFSSGSTSLLENESSTDAHNAAEKAMACVVGWREDPIQYEKALSSYVEAGVRCVVVGVDGGEKADMAMVGVFRNVFPDSAANVLCLQQSLGKQFIRKALANGFKSGKPAPTTSEKDAFRKAYDFTKSEMEKAGFLRSKEPPKGVCFYQPHCDLKEIRFSAWMVSVIIADVYGFDYLWVSDSDTQILPDTVTTLARVLKSEPKAAGAGAYVRLHNAEVSSISRMAGLAWALDTYMNRAALSALGTSECLNGPTSMYRVSALREVMVVQYRFHYLESTENTVINEDIQTTMMLAKRGWKRLYVEYASALTGGPETLRAWYGQRLRWSRGINFHRFFDAPYIASQGPLTIWYWLRSGFYDVFVFLWVLWYAIFGTELFKITRYDVLVFELLPPIYNFLRCQAPMPSLPVSVTLFACYRFVCPSYRMLTFITPFSTSWALPQKSTETPFYPLSFVHREFEALFFMLWTGIAGGAVGRAVATFLGNENVLPWMMAFMMAGASAGFYTIE</sequence>